<dbReference type="OrthoDB" id="439192at2759"/>
<keyword evidence="3" id="KW-1185">Reference proteome</keyword>
<feature type="domain" description="Retrovirus-related Pol polyprotein from transposon TNT 1-94-like beta-barrel" evidence="1">
    <location>
        <begin position="209"/>
        <end position="282"/>
    </location>
</feature>
<accession>A0A371FY08</accession>
<dbReference type="AlphaFoldDB" id="A0A371FY08"/>
<name>A0A371FY08_MUCPR</name>
<feature type="non-terminal residue" evidence="2">
    <location>
        <position position="1"/>
    </location>
</feature>
<gene>
    <name evidence="2" type="ORF">CR513_36210</name>
</gene>
<protein>
    <recommendedName>
        <fullName evidence="1">Retrovirus-related Pol polyprotein from transposon TNT 1-94-like beta-barrel domain-containing protein</fullName>
    </recommendedName>
</protein>
<sequence length="284" mass="32852">MAMKLYDSRNKPELYVLFLHTSYSMKKDSATCYDIESKIFNFRQGTLSVTEYYGTLNGLWIEERIFNFLHGWNSEYDPIRIHILGKKKLSSLSKSKETQRLVMLDKGNLNTRFAMVTRKGPIKRSTFEGKPFTKSSREEYYTITNDQDIPRIPATRFMKRRKFLNEWVEIKAQLKCGKEEMDLLRALLNSTSKPLGSCGLTMKVPQSIWILDYGAIDHITPFPSYFTSYLKVSKKQLITVANRDHVPIVGSGNVQLHSSLSQHNVLYVPKLANNLISIHRLIQD</sequence>
<evidence type="ECO:0000313" key="2">
    <source>
        <dbReference type="EMBL" id="RDX82933.1"/>
    </source>
</evidence>
<dbReference type="EMBL" id="QJKJ01007506">
    <property type="protein sequence ID" value="RDX82933.1"/>
    <property type="molecule type" value="Genomic_DNA"/>
</dbReference>
<dbReference type="Proteomes" id="UP000257109">
    <property type="component" value="Unassembled WGS sequence"/>
</dbReference>
<evidence type="ECO:0000259" key="1">
    <source>
        <dbReference type="Pfam" id="PF22936"/>
    </source>
</evidence>
<dbReference type="Pfam" id="PF22936">
    <property type="entry name" value="Pol_BBD"/>
    <property type="match status" value="1"/>
</dbReference>
<evidence type="ECO:0000313" key="3">
    <source>
        <dbReference type="Proteomes" id="UP000257109"/>
    </source>
</evidence>
<organism evidence="2 3">
    <name type="scientific">Mucuna pruriens</name>
    <name type="common">Velvet bean</name>
    <name type="synonym">Dolichos pruriens</name>
    <dbReference type="NCBI Taxonomy" id="157652"/>
    <lineage>
        <taxon>Eukaryota</taxon>
        <taxon>Viridiplantae</taxon>
        <taxon>Streptophyta</taxon>
        <taxon>Embryophyta</taxon>
        <taxon>Tracheophyta</taxon>
        <taxon>Spermatophyta</taxon>
        <taxon>Magnoliopsida</taxon>
        <taxon>eudicotyledons</taxon>
        <taxon>Gunneridae</taxon>
        <taxon>Pentapetalae</taxon>
        <taxon>rosids</taxon>
        <taxon>fabids</taxon>
        <taxon>Fabales</taxon>
        <taxon>Fabaceae</taxon>
        <taxon>Papilionoideae</taxon>
        <taxon>50 kb inversion clade</taxon>
        <taxon>NPAAA clade</taxon>
        <taxon>indigoferoid/millettioid clade</taxon>
        <taxon>Phaseoleae</taxon>
        <taxon>Mucuna</taxon>
    </lineage>
</organism>
<dbReference type="InterPro" id="IPR054722">
    <property type="entry name" value="PolX-like_BBD"/>
</dbReference>
<reference evidence="2" key="1">
    <citation type="submission" date="2018-05" db="EMBL/GenBank/DDBJ databases">
        <title>Draft genome of Mucuna pruriens seed.</title>
        <authorList>
            <person name="Nnadi N.E."/>
            <person name="Vos R."/>
            <person name="Hasami M.H."/>
            <person name="Devisetty U.K."/>
            <person name="Aguiy J.C."/>
        </authorList>
    </citation>
    <scope>NUCLEOTIDE SEQUENCE [LARGE SCALE GENOMIC DNA]</scope>
    <source>
        <strain evidence="2">JCA_2017</strain>
    </source>
</reference>
<comment type="caution">
    <text evidence="2">The sequence shown here is derived from an EMBL/GenBank/DDBJ whole genome shotgun (WGS) entry which is preliminary data.</text>
</comment>
<proteinExistence type="predicted"/>